<reference evidence="6" key="1">
    <citation type="submission" date="2020-10" db="EMBL/GenBank/DDBJ databases">
        <authorList>
            <person name="Gilroy R."/>
        </authorList>
    </citation>
    <scope>NUCLEOTIDE SEQUENCE</scope>
    <source>
        <strain evidence="6">14700</strain>
    </source>
</reference>
<evidence type="ECO:0000256" key="3">
    <source>
        <dbReference type="ARBA" id="ARBA00022989"/>
    </source>
</evidence>
<name>A0A9D9IAI1_9SPIO</name>
<gene>
    <name evidence="6" type="ORF">IAA72_00145</name>
</gene>
<dbReference type="Pfam" id="PF04357">
    <property type="entry name" value="TamB"/>
    <property type="match status" value="1"/>
</dbReference>
<sequence>MKYHSPFSVIAISISVLLLFAGVALVAVFSIGMTSPTLIVADIIMDKLSSAPGPVSVSFDSIDRNLRDGVFINGLDISLEGEEVLTIDQVTVKMGFFSLIRYAVLGNGSLSVEGSNARIMIPDIEGGGGGSSGTSTSFEFPSFLEPYSISLELADTVISYSGTNLTESADLFLYLDGDERTIGLDAVIDEVIFSDGEFSARLDNTLLSAAIGDSVSVSVSLDSLEAGNDSFDLTLSRPALVFSDGSLAASFSSASGKYEDAEFLLSSSSVSLADERIETVLTSLSLGYGEYSVYAGEIDAVGSKDELSIILSSVRAEDSVSRLLSGGRINILLDIPSRNVDITIPSVSSEVLSRFDSVLTLEGENLHFIASLADNWSLDADGDLFLRGEDSAMNGTSGSFEIDAGGTGSDVSFADIAITGIHLPSIEDEALLSLSYDGEGFSAVGSFGDYLRIRASYRNRLSVDLLASELPIYPFRPFAEEYLPVITNYIGTDTRLTGSVSLHLDENMTGPAAFAFTLSDMLFRGIPFSIAASLNGNATEDHLSISSLALTTDFVRASYDGRISYRTLLPEGRFVISATETGRELFVGTLTLTDDTEYAFSAEIPRFDNSWLRGYVNWSESGLISSAATLNSGGYYYPFAITVDFHDNTLSLDNEMLHISGSFGEEIEASIEADDFTLPVFSEEGGEPCTINGDISFLFSFSRQEFTIDSEDFLVSNIRGLPESPELIFSFHGWNDGIDFNEITFRGPGYPDLSGAMNINFKKPSLAVYLGDDAGDEHMMISVIRMDDGMFSGILRMDSFNLGRVGLEGLVSDVNLSARAGTWETLSFSGDINAYSTDMINRPQSLSAFLYIDSSVIEVRNLSYVGGNLSVISPEVSYSADSGRYTSSFTIDYLIEKPDRNYPVHSSFMLSADLPSGENLYEAARKMIDDKFRGVSASLVMDTLDIDGRLVTGRRDLDVIYDGSVLDFSGSLVSGMADISSGIFDLSIDLSPIAAFSVDGSIGGDHDTSLHFDIDQFEISIADLSLDPSIVFYDPAPASGEIYAINDGMNWNLFGYLEAEEVAFDVFWLPNQRVVLHNPYFVIWDNTFSSLIDDCTVISLDDLSRTPARVTLDIPLGESLSMLSWDVNVYVEDGNWVGIRLPMASSNTDLWADVTGHVYVGSHTEGVVDLTGDVKASNVTLSIGMEPMPEWMLEATGETTADISILLTENARFLFPLGADPILRADVAENQRLRVVVERNGDMDITGSLDIRSGEFFYFQKNFYITEGNIGFRSGLMSQGGFDPVINLRARLRDFDSDGNDVDIYLILRNATLDNISPSFESSPSKPISEIMQILGQSILPTSVYGDLSVSSMVSLVTASMDILTRLGIVNTRSSNTTLESAIRNSLSLDTFSLHSNILENLIFDTVAYASSNISTDALSPMARYLNGTTLYLGKYLSPELYLEGMIHLAANPDQTERSHTFLADDLNLDIEISLEWDNPLAVFTFFIQPVNLTLYDVMDSFGFGVSKRIVW</sequence>
<dbReference type="GO" id="GO:0009306">
    <property type="term" value="P:protein secretion"/>
    <property type="evidence" value="ECO:0007669"/>
    <property type="project" value="InterPro"/>
</dbReference>
<evidence type="ECO:0000259" key="5">
    <source>
        <dbReference type="Pfam" id="PF04357"/>
    </source>
</evidence>
<evidence type="ECO:0000313" key="7">
    <source>
        <dbReference type="Proteomes" id="UP000810292"/>
    </source>
</evidence>
<keyword evidence="3" id="KW-1133">Transmembrane helix</keyword>
<keyword evidence="2" id="KW-0812">Transmembrane</keyword>
<evidence type="ECO:0000256" key="4">
    <source>
        <dbReference type="ARBA" id="ARBA00023136"/>
    </source>
</evidence>
<evidence type="ECO:0000313" key="6">
    <source>
        <dbReference type="EMBL" id="MBO8468178.1"/>
    </source>
</evidence>
<accession>A0A9D9IAI1</accession>
<protein>
    <submittedName>
        <fullName evidence="6">Translocation/assembly module TamB domain-containing protein</fullName>
    </submittedName>
</protein>
<dbReference type="Proteomes" id="UP000810292">
    <property type="component" value="Unassembled WGS sequence"/>
</dbReference>
<reference evidence="6" key="2">
    <citation type="journal article" date="2021" name="PeerJ">
        <title>Extensive microbial diversity within the chicken gut microbiome revealed by metagenomics and culture.</title>
        <authorList>
            <person name="Gilroy R."/>
            <person name="Ravi A."/>
            <person name="Getino M."/>
            <person name="Pursley I."/>
            <person name="Horton D.L."/>
            <person name="Alikhan N.F."/>
            <person name="Baker D."/>
            <person name="Gharbi K."/>
            <person name="Hall N."/>
            <person name="Watson M."/>
            <person name="Adriaenssens E.M."/>
            <person name="Foster-Nyarko E."/>
            <person name="Jarju S."/>
            <person name="Secka A."/>
            <person name="Antonio M."/>
            <person name="Oren A."/>
            <person name="Chaudhuri R.R."/>
            <person name="La Ragione R."/>
            <person name="Hildebrand F."/>
            <person name="Pallen M.J."/>
        </authorList>
    </citation>
    <scope>NUCLEOTIDE SEQUENCE</scope>
    <source>
        <strain evidence="6">14700</strain>
    </source>
</reference>
<evidence type="ECO:0000256" key="1">
    <source>
        <dbReference type="ARBA" id="ARBA00004167"/>
    </source>
</evidence>
<evidence type="ECO:0000256" key="2">
    <source>
        <dbReference type="ARBA" id="ARBA00022692"/>
    </source>
</evidence>
<proteinExistence type="predicted"/>
<comment type="subcellular location">
    <subcellularLocation>
        <location evidence="1">Membrane</location>
        <topology evidence="1">Single-pass membrane protein</topology>
    </subcellularLocation>
</comment>
<organism evidence="6 7">
    <name type="scientific">Candidatus Ornithospirochaeta stercoravium</name>
    <dbReference type="NCBI Taxonomy" id="2840897"/>
    <lineage>
        <taxon>Bacteria</taxon>
        <taxon>Pseudomonadati</taxon>
        <taxon>Spirochaetota</taxon>
        <taxon>Spirochaetia</taxon>
        <taxon>Spirochaetales</taxon>
        <taxon>Spirochaetaceae</taxon>
        <taxon>Spirochaetaceae incertae sedis</taxon>
        <taxon>Candidatus Ornithospirochaeta</taxon>
    </lineage>
</organism>
<comment type="caution">
    <text evidence="6">The sequence shown here is derived from an EMBL/GenBank/DDBJ whole genome shotgun (WGS) entry which is preliminary data.</text>
</comment>
<feature type="domain" description="Translocation and assembly module TamB C-terminal" evidence="5">
    <location>
        <begin position="1198"/>
        <end position="1456"/>
    </location>
</feature>
<dbReference type="EMBL" id="JADIMF010000002">
    <property type="protein sequence ID" value="MBO8468178.1"/>
    <property type="molecule type" value="Genomic_DNA"/>
</dbReference>
<dbReference type="InterPro" id="IPR007452">
    <property type="entry name" value="TamB_C"/>
</dbReference>
<keyword evidence="4" id="KW-0472">Membrane</keyword>
<dbReference type="GO" id="GO:0005886">
    <property type="term" value="C:plasma membrane"/>
    <property type="evidence" value="ECO:0007669"/>
    <property type="project" value="InterPro"/>
</dbReference>